<protein>
    <submittedName>
        <fullName evidence="1">Uncharacterized protein</fullName>
    </submittedName>
</protein>
<proteinExistence type="predicted"/>
<evidence type="ECO:0000313" key="2">
    <source>
        <dbReference type="Proteomes" id="UP000831701"/>
    </source>
</evidence>
<organism evidence="1 2">
    <name type="scientific">Scortum barcoo</name>
    <name type="common">barcoo grunter</name>
    <dbReference type="NCBI Taxonomy" id="214431"/>
    <lineage>
        <taxon>Eukaryota</taxon>
        <taxon>Metazoa</taxon>
        <taxon>Chordata</taxon>
        <taxon>Craniata</taxon>
        <taxon>Vertebrata</taxon>
        <taxon>Euteleostomi</taxon>
        <taxon>Actinopterygii</taxon>
        <taxon>Neopterygii</taxon>
        <taxon>Teleostei</taxon>
        <taxon>Neoteleostei</taxon>
        <taxon>Acanthomorphata</taxon>
        <taxon>Eupercaria</taxon>
        <taxon>Centrarchiformes</taxon>
        <taxon>Terapontoidei</taxon>
        <taxon>Terapontidae</taxon>
        <taxon>Scortum</taxon>
    </lineage>
</organism>
<dbReference type="EMBL" id="CM041545">
    <property type="protein sequence ID" value="KAI3362510.1"/>
    <property type="molecule type" value="Genomic_DNA"/>
</dbReference>
<comment type="caution">
    <text evidence="1">The sequence shown here is derived from an EMBL/GenBank/DDBJ whole genome shotgun (WGS) entry which is preliminary data.</text>
</comment>
<gene>
    <name evidence="1" type="ORF">L3Q82_012794</name>
</gene>
<reference evidence="1" key="1">
    <citation type="submission" date="2022-04" db="EMBL/GenBank/DDBJ databases">
        <title>Jade perch genome.</title>
        <authorList>
            <person name="Chao B."/>
        </authorList>
    </citation>
    <scope>NUCLEOTIDE SEQUENCE</scope>
    <source>
        <strain evidence="1">CB-2022</strain>
    </source>
</reference>
<name>A0ACB8W3D7_9TELE</name>
<evidence type="ECO:0000313" key="1">
    <source>
        <dbReference type="EMBL" id="KAI3362510.1"/>
    </source>
</evidence>
<accession>A0ACB8W3D7</accession>
<dbReference type="Proteomes" id="UP000831701">
    <property type="component" value="Chromosome 15"/>
</dbReference>
<sequence length="605" mass="67645">MRQCLSGGDKERSAMLASKECQGALEVLQDSPLYDCRCKRGMKKELQCLQNYWSIHMGLTEVLWCVCVRVSQDCVAFVYLRTVLRSCAGVQIHTDNEGRDAREHVGMNKKGQTAEADESAVPVDLHPGSQQLSLKYTHMWLFVKHFVCFKECDINKTYMVTLTDAVLGIYREEFYETSPYEPIHFSEEFRHASIISDSSLSKMSPCSEAGKPCNPCLDAAKACNLNETCKRLRSAYNSVCSKATPPQPSVANQEPCSRKRCQKALRQFFERVSWELSYPLLFCSCPDQACAERRRRTIVPSCSHQERHKPTCLELRRTCRSDALCRASATLRENRRAKQSDKNNQSSIFTQPLWILQDIHTGNAEIVSQTTVLHLFDMTLTDLFLLCRFRSRLADFHMNCQMTSHTVTSCPHDNYHGCLMSYVGLIGSDVTPNYSDSSPSNITISLWCTCRGTGHQEPECDAFHRDFTHNTCLILDSWHKKKNAIKSFGYGSEGGTLLVTEPSSTFLPPAQPPIISKPAPSLHGNAIKPMDSACMFSTCANLQDGGQKCVPSDEFECEEALLAQGSIDSQDSAGPKSSSRQSAPLHHISVTVCVSILPAFLLFVS</sequence>
<keyword evidence="2" id="KW-1185">Reference proteome</keyword>